<feature type="transmembrane region" description="Helical" evidence="7">
    <location>
        <begin position="84"/>
        <end position="104"/>
    </location>
</feature>
<keyword evidence="3" id="KW-1003">Cell membrane</keyword>
<keyword evidence="2" id="KW-0813">Transport</keyword>
<dbReference type="PANTHER" id="PTHR23517:SF13">
    <property type="entry name" value="MAJOR FACILITATOR SUPERFAMILY MFS_1"/>
    <property type="match status" value="1"/>
</dbReference>
<dbReference type="InterPro" id="IPR020846">
    <property type="entry name" value="MFS_dom"/>
</dbReference>
<feature type="transmembrane region" description="Helical" evidence="7">
    <location>
        <begin position="141"/>
        <end position="161"/>
    </location>
</feature>
<evidence type="ECO:0000256" key="6">
    <source>
        <dbReference type="ARBA" id="ARBA00023136"/>
    </source>
</evidence>
<dbReference type="EMBL" id="CVRL01000002">
    <property type="protein sequence ID" value="CRL09348.1"/>
    <property type="molecule type" value="Genomic_DNA"/>
</dbReference>
<feature type="transmembrane region" description="Helical" evidence="7">
    <location>
        <begin position="116"/>
        <end position="134"/>
    </location>
</feature>
<evidence type="ECO:0000313" key="10">
    <source>
        <dbReference type="Proteomes" id="UP000043764"/>
    </source>
</evidence>
<dbReference type="RefSeq" id="WP_050672309.1">
    <property type="nucleotide sequence ID" value="NZ_CVRL01000002.1"/>
</dbReference>
<dbReference type="STRING" id="481446.NIT7645_01494"/>
<accession>A0A0H5CXK9</accession>
<evidence type="ECO:0000256" key="2">
    <source>
        <dbReference type="ARBA" id="ARBA00022448"/>
    </source>
</evidence>
<name>A0A0H5CXK9_9RHOB</name>
<feature type="transmembrane region" description="Helical" evidence="7">
    <location>
        <begin position="53"/>
        <end position="77"/>
    </location>
</feature>
<sequence length="397" mass="41855">MTQTAEKQALSATRWSVVLIIWAAGLGAGAQYGKISIVFDRLSEMYPEAGNSLSLTMSMVGLMGILLGVVAGGFVAAFGYRRSLVWALWIGAAMSALQAIHLPYGLFLATRLIEGLSHLGIVVAAPTLIPQICIPRHRGTGLSIWSTFFGVSYALLVWFGLPLVAGWGVAALFAAHAGLMAVLALVLGHMLTSVQVPPREAYPRLQGLPHLHLSIYRSPFRIAPAAGWLFYTTCFVAFLTVLPPHLDPSVRVSVMSALPLVSIATSMTLGVWLLRRVAAVKVILTGFALAAAAAVWLWMMPGLPLACMGLAVAFGLVQGASFASVPQLNADPSEQAQANGAMSQAGNLGNALGTPLMVGAVALAGYDGLMMTALLLFIGGFLVHLVLGRMRRETAPI</sequence>
<feature type="transmembrane region" description="Helical" evidence="7">
    <location>
        <begin position="279"/>
        <end position="297"/>
    </location>
</feature>
<dbReference type="Gene3D" id="1.20.1250.20">
    <property type="entry name" value="MFS general substrate transporter like domains"/>
    <property type="match status" value="1"/>
</dbReference>
<dbReference type="PROSITE" id="PS50850">
    <property type="entry name" value="MFS"/>
    <property type="match status" value="1"/>
</dbReference>
<feature type="transmembrane region" description="Helical" evidence="7">
    <location>
        <begin position="167"/>
        <end position="187"/>
    </location>
</feature>
<evidence type="ECO:0000259" key="8">
    <source>
        <dbReference type="PROSITE" id="PS50850"/>
    </source>
</evidence>
<evidence type="ECO:0000256" key="7">
    <source>
        <dbReference type="SAM" id="Phobius"/>
    </source>
</evidence>
<keyword evidence="10" id="KW-1185">Reference proteome</keyword>
<dbReference type="Pfam" id="PF07690">
    <property type="entry name" value="MFS_1"/>
    <property type="match status" value="1"/>
</dbReference>
<feature type="transmembrane region" description="Helical" evidence="7">
    <location>
        <begin position="369"/>
        <end position="387"/>
    </location>
</feature>
<reference evidence="10" key="1">
    <citation type="submission" date="2015-05" db="EMBL/GenBank/DDBJ databases">
        <authorList>
            <person name="Rodrigo-Torres Lidia"/>
            <person name="Arahal R.David."/>
        </authorList>
    </citation>
    <scope>NUCLEOTIDE SEQUENCE [LARGE SCALE GENOMIC DNA]</scope>
    <source>
        <strain evidence="10">CECT 7321</strain>
    </source>
</reference>
<keyword evidence="5 7" id="KW-1133">Transmembrane helix</keyword>
<evidence type="ECO:0000256" key="1">
    <source>
        <dbReference type="ARBA" id="ARBA00004651"/>
    </source>
</evidence>
<dbReference type="PANTHER" id="PTHR23517">
    <property type="entry name" value="RESISTANCE PROTEIN MDTM, PUTATIVE-RELATED-RELATED"/>
    <property type="match status" value="1"/>
</dbReference>
<comment type="subcellular location">
    <subcellularLocation>
        <location evidence="1">Cell membrane</location>
        <topology evidence="1">Multi-pass membrane protein</topology>
    </subcellularLocation>
</comment>
<evidence type="ECO:0000256" key="5">
    <source>
        <dbReference type="ARBA" id="ARBA00022989"/>
    </source>
</evidence>
<dbReference type="InterPro" id="IPR050171">
    <property type="entry name" value="MFS_Transporters"/>
</dbReference>
<dbReference type="SUPFAM" id="SSF103473">
    <property type="entry name" value="MFS general substrate transporter"/>
    <property type="match status" value="1"/>
</dbReference>
<keyword evidence="6 7" id="KW-0472">Membrane</keyword>
<gene>
    <name evidence="9" type="ORF">NIT7321_00177</name>
</gene>
<proteinExistence type="predicted"/>
<dbReference type="Proteomes" id="UP000043764">
    <property type="component" value="Unassembled WGS sequence"/>
</dbReference>
<feature type="domain" description="Major facilitator superfamily (MFS) profile" evidence="8">
    <location>
        <begin position="17"/>
        <end position="391"/>
    </location>
</feature>
<feature type="transmembrane region" description="Helical" evidence="7">
    <location>
        <begin position="254"/>
        <end position="274"/>
    </location>
</feature>
<dbReference type="InterPro" id="IPR011701">
    <property type="entry name" value="MFS"/>
</dbReference>
<dbReference type="InterPro" id="IPR036259">
    <property type="entry name" value="MFS_trans_sf"/>
</dbReference>
<evidence type="ECO:0000313" key="9">
    <source>
        <dbReference type="EMBL" id="CRL09348.1"/>
    </source>
</evidence>
<protein>
    <submittedName>
        <fullName evidence="9">Major Facilitator Superfamily protein</fullName>
    </submittedName>
</protein>
<evidence type="ECO:0000256" key="3">
    <source>
        <dbReference type="ARBA" id="ARBA00022475"/>
    </source>
</evidence>
<keyword evidence="4 7" id="KW-0812">Transmembrane</keyword>
<dbReference type="GO" id="GO:0005886">
    <property type="term" value="C:plasma membrane"/>
    <property type="evidence" value="ECO:0007669"/>
    <property type="project" value="UniProtKB-SubCell"/>
</dbReference>
<dbReference type="GO" id="GO:0022857">
    <property type="term" value="F:transmembrane transporter activity"/>
    <property type="evidence" value="ECO:0007669"/>
    <property type="project" value="InterPro"/>
</dbReference>
<feature type="transmembrane region" description="Helical" evidence="7">
    <location>
        <begin position="303"/>
        <end position="325"/>
    </location>
</feature>
<evidence type="ECO:0000256" key="4">
    <source>
        <dbReference type="ARBA" id="ARBA00022692"/>
    </source>
</evidence>
<organism evidence="9 10">
    <name type="scientific">Phaeobacter italicus</name>
    <dbReference type="NCBI Taxonomy" id="481446"/>
    <lineage>
        <taxon>Bacteria</taxon>
        <taxon>Pseudomonadati</taxon>
        <taxon>Pseudomonadota</taxon>
        <taxon>Alphaproteobacteria</taxon>
        <taxon>Rhodobacterales</taxon>
        <taxon>Roseobacteraceae</taxon>
        <taxon>Phaeobacter</taxon>
    </lineage>
</organism>
<dbReference type="AlphaFoldDB" id="A0A0H5CXK9"/>
<feature type="transmembrane region" description="Helical" evidence="7">
    <location>
        <begin position="345"/>
        <end position="363"/>
    </location>
</feature>
<feature type="transmembrane region" description="Helical" evidence="7">
    <location>
        <begin position="12"/>
        <end position="33"/>
    </location>
</feature>
<feature type="transmembrane region" description="Helical" evidence="7">
    <location>
        <begin position="222"/>
        <end position="242"/>
    </location>
</feature>